<accession>A0A2U1P5Q7</accession>
<name>A0A2U1P5Q7_ARTAN</name>
<dbReference type="EMBL" id="PKPP01001633">
    <property type="protein sequence ID" value="PWA81103.1"/>
    <property type="molecule type" value="Genomic_DNA"/>
</dbReference>
<dbReference type="Proteomes" id="UP000245207">
    <property type="component" value="Unassembled WGS sequence"/>
</dbReference>
<gene>
    <name evidence="1" type="ORF">CTI12_AA189840</name>
</gene>
<evidence type="ECO:0000313" key="1">
    <source>
        <dbReference type="EMBL" id="PWA81103.1"/>
    </source>
</evidence>
<sequence>MNAVITTEIQSVTSSDVLNVIDDGDSVSYDANNKQTVNRIDILNKMCELKDEHELYRSDVNLITRQLFPVEAEEEKLGDRSITSYPISSDWLNLRVLEHQQHPYILW</sequence>
<dbReference type="AlphaFoldDB" id="A0A2U1P5Q7"/>
<comment type="caution">
    <text evidence="1">The sequence shown here is derived from an EMBL/GenBank/DDBJ whole genome shotgun (WGS) entry which is preliminary data.</text>
</comment>
<reference evidence="1 2" key="1">
    <citation type="journal article" date="2018" name="Mol. Plant">
        <title>The genome of Artemisia annua provides insight into the evolution of Asteraceae family and artemisinin biosynthesis.</title>
        <authorList>
            <person name="Shen Q."/>
            <person name="Zhang L."/>
            <person name="Liao Z."/>
            <person name="Wang S."/>
            <person name="Yan T."/>
            <person name="Shi P."/>
            <person name="Liu M."/>
            <person name="Fu X."/>
            <person name="Pan Q."/>
            <person name="Wang Y."/>
            <person name="Lv Z."/>
            <person name="Lu X."/>
            <person name="Zhang F."/>
            <person name="Jiang W."/>
            <person name="Ma Y."/>
            <person name="Chen M."/>
            <person name="Hao X."/>
            <person name="Li L."/>
            <person name="Tang Y."/>
            <person name="Lv G."/>
            <person name="Zhou Y."/>
            <person name="Sun X."/>
            <person name="Brodelius P.E."/>
            <person name="Rose J.K.C."/>
            <person name="Tang K."/>
        </authorList>
    </citation>
    <scope>NUCLEOTIDE SEQUENCE [LARGE SCALE GENOMIC DNA]</scope>
    <source>
        <strain evidence="2">cv. Huhao1</strain>
        <tissue evidence="1">Leaf</tissue>
    </source>
</reference>
<proteinExistence type="predicted"/>
<organism evidence="1 2">
    <name type="scientific">Artemisia annua</name>
    <name type="common">Sweet wormwood</name>
    <dbReference type="NCBI Taxonomy" id="35608"/>
    <lineage>
        <taxon>Eukaryota</taxon>
        <taxon>Viridiplantae</taxon>
        <taxon>Streptophyta</taxon>
        <taxon>Embryophyta</taxon>
        <taxon>Tracheophyta</taxon>
        <taxon>Spermatophyta</taxon>
        <taxon>Magnoliopsida</taxon>
        <taxon>eudicotyledons</taxon>
        <taxon>Gunneridae</taxon>
        <taxon>Pentapetalae</taxon>
        <taxon>asterids</taxon>
        <taxon>campanulids</taxon>
        <taxon>Asterales</taxon>
        <taxon>Asteraceae</taxon>
        <taxon>Asteroideae</taxon>
        <taxon>Anthemideae</taxon>
        <taxon>Artemisiinae</taxon>
        <taxon>Artemisia</taxon>
    </lineage>
</organism>
<keyword evidence="2" id="KW-1185">Reference proteome</keyword>
<protein>
    <submittedName>
        <fullName evidence="1">AP2-like ethylene-responsive transcription factor</fullName>
    </submittedName>
</protein>
<evidence type="ECO:0000313" key="2">
    <source>
        <dbReference type="Proteomes" id="UP000245207"/>
    </source>
</evidence>